<feature type="region of interest" description="Disordered" evidence="8">
    <location>
        <begin position="120"/>
        <end position="139"/>
    </location>
</feature>
<evidence type="ECO:0000313" key="9">
    <source>
        <dbReference type="Proteomes" id="UP001652627"/>
    </source>
</evidence>
<evidence type="ECO:0000256" key="5">
    <source>
        <dbReference type="ARBA" id="ARBA00022694"/>
    </source>
</evidence>
<dbReference type="InterPro" id="IPR002905">
    <property type="entry name" value="Trm1"/>
</dbReference>
<dbReference type="InterPro" id="IPR029063">
    <property type="entry name" value="SAM-dependent_MTases_sf"/>
</dbReference>
<sequence length="170" mass="17524">MRGVARSAAACDALRKAAAAAPLRLLRRLSAAAAAAMDGGSPNGSGPGRPPPDAGSPPGAGETLITEGRARIIFPSANEVFYNPVQEFNRDLTCAVMTEFARLQLLPKGIRVVLPGEEKTDTDVPEMPEEGDAAPAPAGPEPLRTVMPGEVCEVPGFGGGSALCPLRLRL</sequence>
<protein>
    <submittedName>
        <fullName evidence="10">tRNA (Guanine(26)-N(2))-dimethyltransferase-like</fullName>
    </submittedName>
</protein>
<keyword evidence="4 7" id="KW-0949">S-adenosyl-L-methionine</keyword>
<evidence type="ECO:0000256" key="4">
    <source>
        <dbReference type="ARBA" id="ARBA00022691"/>
    </source>
</evidence>
<evidence type="ECO:0000256" key="3">
    <source>
        <dbReference type="ARBA" id="ARBA00022679"/>
    </source>
</evidence>
<proteinExistence type="inferred from homology"/>
<keyword evidence="1 7" id="KW-0820">tRNA-binding</keyword>
<accession>A0ABM4G0J9</accession>
<dbReference type="Proteomes" id="UP001652627">
    <property type="component" value="Chromosome 36"/>
</dbReference>
<evidence type="ECO:0000256" key="8">
    <source>
        <dbReference type="SAM" id="MobiDB-lite"/>
    </source>
</evidence>
<evidence type="ECO:0000256" key="6">
    <source>
        <dbReference type="ARBA" id="ARBA00022884"/>
    </source>
</evidence>
<dbReference type="RefSeq" id="XP_067170691.1">
    <property type="nucleotide sequence ID" value="XM_067314590.1"/>
</dbReference>
<evidence type="ECO:0000256" key="1">
    <source>
        <dbReference type="ARBA" id="ARBA00022555"/>
    </source>
</evidence>
<reference evidence="10" key="1">
    <citation type="submission" date="2025-08" db="UniProtKB">
        <authorList>
            <consortium name="RefSeq"/>
        </authorList>
    </citation>
    <scope>IDENTIFICATION</scope>
    <source>
        <tissue evidence="10">Blood</tissue>
    </source>
</reference>
<keyword evidence="9" id="KW-1185">Reference proteome</keyword>
<dbReference type="Gene3D" id="3.40.50.150">
    <property type="entry name" value="Vaccinia Virus protein VP39"/>
    <property type="match status" value="1"/>
</dbReference>
<evidence type="ECO:0000313" key="10">
    <source>
        <dbReference type="RefSeq" id="XP_067170691.1"/>
    </source>
</evidence>
<dbReference type="PROSITE" id="PS51626">
    <property type="entry name" value="SAM_MT_TRM1"/>
    <property type="match status" value="1"/>
</dbReference>
<evidence type="ECO:0000256" key="2">
    <source>
        <dbReference type="ARBA" id="ARBA00022603"/>
    </source>
</evidence>
<evidence type="ECO:0000256" key="7">
    <source>
        <dbReference type="PROSITE-ProRule" id="PRU00958"/>
    </source>
</evidence>
<keyword evidence="2 7" id="KW-0489">Methyltransferase</keyword>
<feature type="compositionally biased region" description="Acidic residues" evidence="8">
    <location>
        <begin position="123"/>
        <end position="132"/>
    </location>
</feature>
<keyword evidence="5 7" id="KW-0819">tRNA processing</keyword>
<organism evidence="9 10">
    <name type="scientific">Apteryx mantelli</name>
    <name type="common">North Island brown kiwi</name>
    <dbReference type="NCBI Taxonomy" id="2696672"/>
    <lineage>
        <taxon>Eukaryota</taxon>
        <taxon>Metazoa</taxon>
        <taxon>Chordata</taxon>
        <taxon>Craniata</taxon>
        <taxon>Vertebrata</taxon>
        <taxon>Euteleostomi</taxon>
        <taxon>Archelosauria</taxon>
        <taxon>Archosauria</taxon>
        <taxon>Dinosauria</taxon>
        <taxon>Saurischia</taxon>
        <taxon>Theropoda</taxon>
        <taxon>Coelurosauria</taxon>
        <taxon>Aves</taxon>
        <taxon>Palaeognathae</taxon>
        <taxon>Apterygiformes</taxon>
        <taxon>Apterygidae</taxon>
        <taxon>Apteryx</taxon>
    </lineage>
</organism>
<feature type="region of interest" description="Disordered" evidence="8">
    <location>
        <begin position="36"/>
        <end position="63"/>
    </location>
</feature>
<keyword evidence="3 7" id="KW-0808">Transferase</keyword>
<gene>
    <name evidence="10" type="primary">LOC136995022</name>
</gene>
<name>A0ABM4G0J9_9AVES</name>
<comment type="similarity">
    <text evidence="7">Belongs to the class I-like SAM-binding methyltransferase superfamily. Trm1 family.</text>
</comment>
<keyword evidence="6 7" id="KW-0694">RNA-binding</keyword>
<dbReference type="GeneID" id="136995022"/>
<dbReference type="Pfam" id="PF02005">
    <property type="entry name" value="TRM"/>
    <property type="match status" value="1"/>
</dbReference>